<keyword evidence="1" id="KW-0732">Signal</keyword>
<evidence type="ECO:0000313" key="2">
    <source>
        <dbReference type="EMBL" id="OXA55553.1"/>
    </source>
</evidence>
<evidence type="ECO:0000256" key="1">
    <source>
        <dbReference type="SAM" id="SignalP"/>
    </source>
</evidence>
<dbReference type="EMBL" id="LNIX01000004">
    <property type="protein sequence ID" value="OXA55553.1"/>
    <property type="molecule type" value="Genomic_DNA"/>
</dbReference>
<comment type="caution">
    <text evidence="2">The sequence shown here is derived from an EMBL/GenBank/DDBJ whole genome shotgun (WGS) entry which is preliminary data.</text>
</comment>
<accession>A0A226ED74</accession>
<sequence length="265" mass="29864">MLKLSILALTLSLISAVNSSPNDNPTSKDRSETRRCARDRCPLDQTTFNITTNIPFVKDPEAPGLEESLQCETFNYCGDGKKRTTCPIIDGHDKADPSYQQALTLAVIKSNLAPGSIFLQIKFNSDKTADINLRYVKYGNVTKIPADIPTGWDNLEKDIENDSSFYEDIVVIKTTLNIPKDLPQPSTDEAGYHAIRVTEFFKLILGAKSVTGKVFTLEKQGAPWVIIWDKVTLTFDEDWTRDDCRERYPTYLDFFDTESDICTKV</sequence>
<dbReference type="Proteomes" id="UP000198287">
    <property type="component" value="Unassembled WGS sequence"/>
</dbReference>
<protein>
    <submittedName>
        <fullName evidence="2">Uncharacterized protein</fullName>
    </submittedName>
</protein>
<proteinExistence type="predicted"/>
<evidence type="ECO:0000313" key="3">
    <source>
        <dbReference type="Proteomes" id="UP000198287"/>
    </source>
</evidence>
<name>A0A226ED74_FOLCA</name>
<keyword evidence="3" id="KW-1185">Reference proteome</keyword>
<gene>
    <name evidence="2" type="ORF">Fcan01_09986</name>
</gene>
<reference evidence="2 3" key="1">
    <citation type="submission" date="2015-12" db="EMBL/GenBank/DDBJ databases">
        <title>The genome of Folsomia candida.</title>
        <authorList>
            <person name="Faddeeva A."/>
            <person name="Derks M.F."/>
            <person name="Anvar Y."/>
            <person name="Smit S."/>
            <person name="Van Straalen N."/>
            <person name="Roelofs D."/>
        </authorList>
    </citation>
    <scope>NUCLEOTIDE SEQUENCE [LARGE SCALE GENOMIC DNA]</scope>
    <source>
        <strain evidence="2 3">VU population</strain>
        <tissue evidence="2">Whole body</tissue>
    </source>
</reference>
<feature type="signal peptide" evidence="1">
    <location>
        <begin position="1"/>
        <end position="19"/>
    </location>
</feature>
<organism evidence="2 3">
    <name type="scientific">Folsomia candida</name>
    <name type="common">Springtail</name>
    <dbReference type="NCBI Taxonomy" id="158441"/>
    <lineage>
        <taxon>Eukaryota</taxon>
        <taxon>Metazoa</taxon>
        <taxon>Ecdysozoa</taxon>
        <taxon>Arthropoda</taxon>
        <taxon>Hexapoda</taxon>
        <taxon>Collembola</taxon>
        <taxon>Entomobryomorpha</taxon>
        <taxon>Isotomoidea</taxon>
        <taxon>Isotomidae</taxon>
        <taxon>Proisotominae</taxon>
        <taxon>Folsomia</taxon>
    </lineage>
</organism>
<dbReference type="AlphaFoldDB" id="A0A226ED74"/>
<feature type="chain" id="PRO_5013053438" evidence="1">
    <location>
        <begin position="20"/>
        <end position="265"/>
    </location>
</feature>